<dbReference type="PANTHER" id="PTHR36388">
    <property type="entry name" value="OS02G0469000 PROTEIN"/>
    <property type="match status" value="1"/>
</dbReference>
<organism evidence="2">
    <name type="scientific">Medicago truncatula</name>
    <name type="common">Barrel medic</name>
    <name type="synonym">Medicago tribuloides</name>
    <dbReference type="NCBI Taxonomy" id="3880"/>
    <lineage>
        <taxon>Eukaryota</taxon>
        <taxon>Viridiplantae</taxon>
        <taxon>Streptophyta</taxon>
        <taxon>Embryophyta</taxon>
        <taxon>Tracheophyta</taxon>
        <taxon>Spermatophyta</taxon>
        <taxon>Magnoliopsida</taxon>
        <taxon>eudicotyledons</taxon>
        <taxon>Gunneridae</taxon>
        <taxon>Pentapetalae</taxon>
        <taxon>rosids</taxon>
        <taxon>fabids</taxon>
        <taxon>Fabales</taxon>
        <taxon>Fabaceae</taxon>
        <taxon>Papilionoideae</taxon>
        <taxon>50 kb inversion clade</taxon>
        <taxon>NPAAA clade</taxon>
        <taxon>Hologalegina</taxon>
        <taxon>IRL clade</taxon>
        <taxon>Trifolieae</taxon>
        <taxon>Medicago</taxon>
    </lineage>
</organism>
<name>A0A396GIE7_MEDTR</name>
<dbReference type="Gramene" id="rna47136">
    <property type="protein sequence ID" value="RHN40892.1"/>
    <property type="gene ID" value="gene47136"/>
</dbReference>
<protein>
    <submittedName>
        <fullName evidence="2">Uncharacterized protein</fullName>
    </submittedName>
</protein>
<comment type="caution">
    <text evidence="2">The sequence shown here is derived from an EMBL/GenBank/DDBJ whole genome shotgun (WGS) entry which is preliminary data.</text>
</comment>
<gene>
    <name evidence="2" type="ORF">MtrunA17_Chr8g0360001</name>
</gene>
<dbReference type="AlphaFoldDB" id="A0A396GIE7"/>
<dbReference type="Proteomes" id="UP000265566">
    <property type="component" value="Chromosome 8"/>
</dbReference>
<dbReference type="EMBL" id="PSQE01000008">
    <property type="protein sequence ID" value="RHN40892.1"/>
    <property type="molecule type" value="Genomic_DNA"/>
</dbReference>
<feature type="region of interest" description="Disordered" evidence="1">
    <location>
        <begin position="65"/>
        <end position="104"/>
    </location>
</feature>
<evidence type="ECO:0000313" key="2">
    <source>
        <dbReference type="EMBL" id="RHN40892.1"/>
    </source>
</evidence>
<evidence type="ECO:0000256" key="1">
    <source>
        <dbReference type="SAM" id="MobiDB-lite"/>
    </source>
</evidence>
<dbReference type="PANTHER" id="PTHR36388:SF1">
    <property type="entry name" value="OS02G0469000 PROTEIN"/>
    <property type="match status" value="1"/>
</dbReference>
<proteinExistence type="predicted"/>
<dbReference type="OrthoDB" id="1894296at2759"/>
<feature type="compositionally biased region" description="Polar residues" evidence="1">
    <location>
        <begin position="77"/>
        <end position="99"/>
    </location>
</feature>
<sequence>MDVEQSDNAVLASYVTPNSTVSQQNEIFSLEDLAWVDSCLNNDFDTSESDWIPMRNALLEIISSESQSSKVDGGDGNQSIPSSEESNTTFQLNQSSSTSDVEHLQSRSSTYNVSLISMATETSIDTEFTDSLSSSTFQGNPFLPTYNEDLRPNKTFDLGLDLGSATYEMDQTSENIFKFWDMGYATDESEQASESIFKVWDLDIPSEEGELVKELKKALSKNSLRKDMKEESLDDLIAGIADLSLNKKV</sequence>
<reference evidence="2" key="1">
    <citation type="journal article" date="2018" name="Nat. Plants">
        <title>Whole-genome landscape of Medicago truncatula symbiotic genes.</title>
        <authorList>
            <person name="Pecrix Y."/>
            <person name="Gamas P."/>
            <person name="Carrere S."/>
        </authorList>
    </citation>
    <scope>NUCLEOTIDE SEQUENCE</scope>
    <source>
        <tissue evidence="2">Leaves</tissue>
    </source>
</reference>
<accession>A0A396GIE7</accession>